<organism evidence="1 2">
    <name type="scientific">Anaerostipes hadrus</name>
    <dbReference type="NCBI Taxonomy" id="649756"/>
    <lineage>
        <taxon>Bacteria</taxon>
        <taxon>Bacillati</taxon>
        <taxon>Bacillota</taxon>
        <taxon>Clostridia</taxon>
        <taxon>Lachnospirales</taxon>
        <taxon>Lachnospiraceae</taxon>
        <taxon>Anaerostipes</taxon>
    </lineage>
</organism>
<dbReference type="AlphaFoldDB" id="D4N0N3"/>
<dbReference type="Pfam" id="PF24692">
    <property type="entry name" value="DUF7659"/>
    <property type="match status" value="1"/>
</dbReference>
<dbReference type="InterPro" id="IPR056076">
    <property type="entry name" value="DUF7659"/>
</dbReference>
<dbReference type="EMBL" id="FP929061">
    <property type="protein sequence ID" value="CBL38428.1"/>
    <property type="molecule type" value="Genomic_DNA"/>
</dbReference>
<dbReference type="RefSeq" id="WP_008390904.1">
    <property type="nucleotide sequence ID" value="NC_021016.1"/>
</dbReference>
<accession>D4N0N3</accession>
<proteinExistence type="predicted"/>
<dbReference type="Proteomes" id="UP000008960">
    <property type="component" value="Chromosome"/>
</dbReference>
<reference evidence="1 2" key="2">
    <citation type="submission" date="2010-03" db="EMBL/GenBank/DDBJ databases">
        <authorList>
            <person name="Pajon A."/>
        </authorList>
    </citation>
    <scope>NUCLEOTIDE SEQUENCE [LARGE SCALE GENOMIC DNA]</scope>
    <source>
        <strain evidence="1 2">SSC/2</strain>
    </source>
</reference>
<reference evidence="1 2" key="1">
    <citation type="submission" date="2010-03" db="EMBL/GenBank/DDBJ databases">
        <title>The genome sequence of Clostridiales sp. SSC/2.</title>
        <authorList>
            <consortium name="metaHIT consortium -- http://www.metahit.eu/"/>
            <person name="Pajon A."/>
            <person name="Turner K."/>
            <person name="Parkhill J."/>
            <person name="Duncan S."/>
            <person name="Flint H."/>
        </authorList>
    </citation>
    <scope>NUCLEOTIDE SEQUENCE [LARGE SCALE GENOMIC DNA]</scope>
    <source>
        <strain evidence="1 2">SSC/2</strain>
    </source>
</reference>
<evidence type="ECO:0000313" key="1">
    <source>
        <dbReference type="EMBL" id="CBL38428.1"/>
    </source>
</evidence>
<protein>
    <submittedName>
        <fullName evidence="1">Uncharacterized protein</fullName>
    </submittedName>
</protein>
<dbReference type="KEGG" id="bprl:CL2_14850"/>
<gene>
    <name evidence="1" type="ORF">CL2_14850</name>
</gene>
<evidence type="ECO:0000313" key="2">
    <source>
        <dbReference type="Proteomes" id="UP000008960"/>
    </source>
</evidence>
<dbReference type="PATRIC" id="fig|245018.3.peg.1782"/>
<sequence length="145" mass="17019">MSQLKKYLDLRKKHEKELTDFPMKYAFSDEGLDKALKELDAKEEECTSIIGCGDVIRKKDIPNWFNMIKRHKDELDELMKNHDVAYEAFLYEMNNHEYAINWEGDADVLGCFGMSEKTLEEKGLLSEYRRAQATHYKSMQKNGVI</sequence>
<name>D4N0N3_ANAHA</name>